<keyword evidence="3 5" id="KW-0717">Septation</keyword>
<dbReference type="EMBL" id="CP003804">
    <property type="protein sequence ID" value="AGF47368.1"/>
    <property type="molecule type" value="Genomic_DNA"/>
</dbReference>
<comment type="function">
    <text evidence="5">Cell division factor that enhances FtsZ-ring assembly. Directly interacts with FtsZ and promotes bundling of FtsZ protofilaments, with a reduction in FtsZ GTPase activity.</text>
</comment>
<keyword evidence="2 5" id="KW-0132">Cell division</keyword>
<dbReference type="SUPFAM" id="SSF160950">
    <property type="entry name" value="YacF-like"/>
    <property type="match status" value="1"/>
</dbReference>
<dbReference type="InterPro" id="IPR027462">
    <property type="entry name" value="ZapD_C"/>
</dbReference>
<dbReference type="HAMAP" id="MF_01092">
    <property type="entry name" value="ZapD"/>
    <property type="match status" value="1"/>
</dbReference>
<proteinExistence type="inferred from homology"/>
<dbReference type="Proteomes" id="UP000011686">
    <property type="component" value="Chromosome"/>
</dbReference>
<dbReference type="Pfam" id="PF07072">
    <property type="entry name" value="ZapD"/>
    <property type="match status" value="1"/>
</dbReference>
<keyword evidence="4 5" id="KW-0131">Cell cycle</keyword>
<dbReference type="GO" id="GO:0005737">
    <property type="term" value="C:cytoplasm"/>
    <property type="evidence" value="ECO:0007669"/>
    <property type="project" value="UniProtKB-SubCell"/>
</dbReference>
<dbReference type="NCBIfam" id="NF003656">
    <property type="entry name" value="PRK05287.1-4"/>
    <property type="match status" value="1"/>
</dbReference>
<dbReference type="Gene3D" id="2.60.440.10">
    <property type="entry name" value="YacF-like domains"/>
    <property type="match status" value="1"/>
</dbReference>
<dbReference type="InterPro" id="IPR009777">
    <property type="entry name" value="ZapD"/>
</dbReference>
<keyword evidence="1 5" id="KW-0963">Cytoplasm</keyword>
<dbReference type="InterPro" id="IPR036268">
    <property type="entry name" value="ZapD_sf"/>
</dbReference>
<evidence type="ECO:0000256" key="3">
    <source>
        <dbReference type="ARBA" id="ARBA00023210"/>
    </source>
</evidence>
<gene>
    <name evidence="5" type="primary">zapD</name>
    <name evidence="6" type="ORF">CDEE_0285</name>
</gene>
<evidence type="ECO:0000256" key="1">
    <source>
        <dbReference type="ARBA" id="ARBA00022490"/>
    </source>
</evidence>
<protein>
    <recommendedName>
        <fullName evidence="5">Cell division protein ZapD</fullName>
    </recommendedName>
    <alternativeName>
        <fullName evidence="5">Z ring-associated protein D</fullName>
    </alternativeName>
</protein>
<keyword evidence="7" id="KW-1185">Reference proteome</keyword>
<sequence length="249" mass="29150">MIFFEHPFNEHIRAYLRLEYLFDRLLFAINSNDIRLHQLAVSSFFDIIDLIERSDVKGAVLQDLEKQRLSLLRFREHNAVNQKALEDALTEIENISSRLATSGRPGNILRDNEWLNSVRSKLLVYGCAAQSDMPSYHFWQHKPDEERKHDLLSWFSHISPLFDALKIVLDLLRESGEFSECLAEKEGYRQMLGGKIYQLLRVGIDKRSGVFPEISANKHMIWIRFSLQDANFKSKYVKENILFEMALCK</sequence>
<evidence type="ECO:0000313" key="6">
    <source>
        <dbReference type="EMBL" id="AGF47368.1"/>
    </source>
</evidence>
<reference evidence="6 7" key="1">
    <citation type="journal article" date="2013" name="Genome Biol. Evol.">
        <title>Genome evolution and phylogenomic analysis of candidatus kinetoplastibacterium, the betaproteobacterial endosymbionts of strigomonas and angomonas.</title>
        <authorList>
            <person name="Alves J.M."/>
            <person name="Serrano M.G."/>
            <person name="Maia da Silva F."/>
            <person name="Voegtly L.J."/>
            <person name="Matveyev A.V."/>
            <person name="Teixeira M.M."/>
            <person name="Camargo E.P."/>
            <person name="Buck G.A."/>
        </authorList>
    </citation>
    <scope>NUCLEOTIDE SEQUENCE [LARGE SCALE GENOMIC DNA]</scope>
    <source>
        <strain evidence="6 7">TCC036E</strain>
    </source>
</reference>
<evidence type="ECO:0000256" key="2">
    <source>
        <dbReference type="ARBA" id="ARBA00022618"/>
    </source>
</evidence>
<dbReference type="GO" id="GO:0032153">
    <property type="term" value="C:cell division site"/>
    <property type="evidence" value="ECO:0007669"/>
    <property type="project" value="TreeGrafter"/>
</dbReference>
<dbReference type="eggNOG" id="COG4582">
    <property type="taxonomic scope" value="Bacteria"/>
</dbReference>
<dbReference type="PANTHER" id="PTHR39455:SF1">
    <property type="entry name" value="CELL DIVISION PROTEIN ZAPD"/>
    <property type="match status" value="1"/>
</dbReference>
<accession>M1L3Q3</accession>
<evidence type="ECO:0000256" key="5">
    <source>
        <dbReference type="HAMAP-Rule" id="MF_01092"/>
    </source>
</evidence>
<comment type="subcellular location">
    <subcellularLocation>
        <location evidence="5">Cytoplasm</location>
    </subcellularLocation>
    <text evidence="5">Localizes to mid-cell in an FtsZ-dependent manner.</text>
</comment>
<dbReference type="STRING" id="1208918.CDEE_0285"/>
<evidence type="ECO:0000256" key="4">
    <source>
        <dbReference type="ARBA" id="ARBA00023306"/>
    </source>
</evidence>
<dbReference type="Gene3D" id="1.10.3900.10">
    <property type="entry name" value="YacF-like"/>
    <property type="match status" value="1"/>
</dbReference>
<dbReference type="AlphaFoldDB" id="M1L3Q3"/>
<dbReference type="PATRIC" id="fig|1208918.3.peg.64"/>
<dbReference type="PANTHER" id="PTHR39455">
    <property type="entry name" value="CELL DIVISION PROTEIN ZAPD"/>
    <property type="match status" value="1"/>
</dbReference>
<dbReference type="HOGENOM" id="CLU_076303_0_1_4"/>
<evidence type="ECO:0000313" key="7">
    <source>
        <dbReference type="Proteomes" id="UP000011686"/>
    </source>
</evidence>
<dbReference type="GO" id="GO:0000917">
    <property type="term" value="P:division septum assembly"/>
    <property type="evidence" value="ECO:0007669"/>
    <property type="project" value="UniProtKB-KW"/>
</dbReference>
<organism evidence="6 7">
    <name type="scientific">Candidatus Kinetoplastidibacterium crithidiae TCC036E</name>
    <dbReference type="NCBI Taxonomy" id="1208918"/>
    <lineage>
        <taxon>Bacteria</taxon>
        <taxon>Pseudomonadati</taxon>
        <taxon>Pseudomonadota</taxon>
        <taxon>Betaproteobacteria</taxon>
        <taxon>Candidatus Kinetoplastidibacterium</taxon>
    </lineage>
</organism>
<comment type="similarity">
    <text evidence="5">Belongs to the ZapD family.</text>
</comment>
<name>M1L3Q3_9PROT</name>
<comment type="subunit">
    <text evidence="5">Interacts with FtsZ.</text>
</comment>
<dbReference type="GO" id="GO:0043093">
    <property type="term" value="P:FtsZ-dependent cytokinesis"/>
    <property type="evidence" value="ECO:0007669"/>
    <property type="project" value="UniProtKB-UniRule"/>
</dbReference>
<dbReference type="RefSeq" id="WP_015238910.1">
    <property type="nucleotide sequence ID" value="NC_020283.1"/>
</dbReference>
<dbReference type="KEGG" id="kct:CDEE_0285"/>